<dbReference type="PANTHER" id="PTHR43479">
    <property type="entry name" value="ACREF/ENVCD OPERON REPRESSOR-RELATED"/>
    <property type="match status" value="1"/>
</dbReference>
<evidence type="ECO:0000256" key="1">
    <source>
        <dbReference type="ARBA" id="ARBA00023125"/>
    </source>
</evidence>
<organism evidence="4 5">
    <name type="scientific">Campylobacter taeniopygiae</name>
    <dbReference type="NCBI Taxonomy" id="2510188"/>
    <lineage>
        <taxon>Bacteria</taxon>
        <taxon>Pseudomonadati</taxon>
        <taxon>Campylobacterota</taxon>
        <taxon>Epsilonproteobacteria</taxon>
        <taxon>Campylobacterales</taxon>
        <taxon>Campylobacteraceae</taxon>
        <taxon>Campylobacter</taxon>
    </lineage>
</organism>
<evidence type="ECO:0000313" key="5">
    <source>
        <dbReference type="Proteomes" id="UP000309584"/>
    </source>
</evidence>
<dbReference type="Gene3D" id="1.10.10.60">
    <property type="entry name" value="Homeodomain-like"/>
    <property type="match status" value="1"/>
</dbReference>
<gene>
    <name evidence="4" type="ORF">CQA75_01290</name>
</gene>
<feature type="DNA-binding region" description="H-T-H motif" evidence="2">
    <location>
        <begin position="35"/>
        <end position="54"/>
    </location>
</feature>
<dbReference type="InterPro" id="IPR009057">
    <property type="entry name" value="Homeodomain-like_sf"/>
</dbReference>
<sequence>MNSNKILSKKNLARKDKIKKVACELFLARGFQETSLSDIIKISGGSYSNIYDCFQSKEGLFFEILDDVCKKHFDLIASQIHISENKNLKENLISFAKVFVNIYNTAPMVSLGKIIFSQVYNTDYLQNWIQDNQKFFAHNILANLFSKQKNKYICDNAAKLAITFCNMLKEPYYTLNVLVDFPLMNNKEQEEHIEFMVDLFLNGISNKT</sequence>
<dbReference type="SUPFAM" id="SSF46689">
    <property type="entry name" value="Homeodomain-like"/>
    <property type="match status" value="1"/>
</dbReference>
<feature type="domain" description="HTH tetR-type" evidence="3">
    <location>
        <begin position="12"/>
        <end position="72"/>
    </location>
</feature>
<reference evidence="4 5" key="1">
    <citation type="submission" date="2018-05" db="EMBL/GenBank/DDBJ databases">
        <title>Novel Campyloabacter and Helicobacter Species and Strains.</title>
        <authorList>
            <person name="Mannion A.J."/>
            <person name="Shen Z."/>
            <person name="Fox J.G."/>
        </authorList>
    </citation>
    <scope>NUCLEOTIDE SEQUENCE [LARGE SCALE GENOMIC DNA]</scope>
    <source>
        <strain evidence="5">MIT10-5678</strain>
    </source>
</reference>
<keyword evidence="5" id="KW-1185">Reference proteome</keyword>
<dbReference type="Gene3D" id="1.10.357.10">
    <property type="entry name" value="Tetracycline Repressor, domain 2"/>
    <property type="match status" value="1"/>
</dbReference>
<evidence type="ECO:0000259" key="3">
    <source>
        <dbReference type="PROSITE" id="PS50977"/>
    </source>
</evidence>
<protein>
    <submittedName>
        <fullName evidence="4">TetR/AcrR family transcriptional regulator</fullName>
    </submittedName>
</protein>
<dbReference type="InterPro" id="IPR001647">
    <property type="entry name" value="HTH_TetR"/>
</dbReference>
<dbReference type="Proteomes" id="UP000309584">
    <property type="component" value="Unassembled WGS sequence"/>
</dbReference>
<dbReference type="RefSeq" id="WP_137623254.1">
    <property type="nucleotide sequence ID" value="NZ_NXLY01000002.1"/>
</dbReference>
<accession>A0ABY2TL18</accession>
<comment type="caution">
    <text evidence="4">The sequence shown here is derived from an EMBL/GenBank/DDBJ whole genome shotgun (WGS) entry which is preliminary data.</text>
</comment>
<dbReference type="EMBL" id="NXLY01000002">
    <property type="protein sequence ID" value="TKX34573.1"/>
    <property type="molecule type" value="Genomic_DNA"/>
</dbReference>
<proteinExistence type="predicted"/>
<evidence type="ECO:0000313" key="4">
    <source>
        <dbReference type="EMBL" id="TKX34573.1"/>
    </source>
</evidence>
<dbReference type="Pfam" id="PF00440">
    <property type="entry name" value="TetR_N"/>
    <property type="match status" value="1"/>
</dbReference>
<dbReference type="PANTHER" id="PTHR43479:SF11">
    <property type="entry name" value="ACREF_ENVCD OPERON REPRESSOR-RELATED"/>
    <property type="match status" value="1"/>
</dbReference>
<dbReference type="PROSITE" id="PS50977">
    <property type="entry name" value="HTH_TETR_2"/>
    <property type="match status" value="1"/>
</dbReference>
<evidence type="ECO:0000256" key="2">
    <source>
        <dbReference type="PROSITE-ProRule" id="PRU00335"/>
    </source>
</evidence>
<keyword evidence="1 2" id="KW-0238">DNA-binding</keyword>
<dbReference type="InterPro" id="IPR050624">
    <property type="entry name" value="HTH-type_Tx_Regulator"/>
</dbReference>
<name>A0ABY2TL18_9BACT</name>